<dbReference type="InterPro" id="IPR029014">
    <property type="entry name" value="NiFe-Hase_large"/>
</dbReference>
<name>A0A4Y6PMN4_PERCE</name>
<dbReference type="OrthoDB" id="9761717at2"/>
<dbReference type="InterPro" id="IPR001501">
    <property type="entry name" value="Ni-dep_hyd_lsu"/>
</dbReference>
<evidence type="ECO:0000256" key="1">
    <source>
        <dbReference type="ARBA" id="ARBA00001967"/>
    </source>
</evidence>
<keyword evidence="6" id="KW-0408">Iron</keyword>
<evidence type="ECO:0000256" key="4">
    <source>
        <dbReference type="ARBA" id="ARBA00022723"/>
    </source>
</evidence>
<dbReference type="PANTHER" id="PTHR43600:SF2">
    <property type="entry name" value="F420-NON-REDUCING HYDROGENASE VHU SUBUNIT A"/>
    <property type="match status" value="1"/>
</dbReference>
<keyword evidence="4 6" id="KW-0479">Metal-binding</keyword>
<dbReference type="GO" id="GO:0008901">
    <property type="term" value="F:ferredoxin hydrogenase activity"/>
    <property type="evidence" value="ECO:0007669"/>
    <property type="project" value="InterPro"/>
</dbReference>
<keyword evidence="6" id="KW-0460">Magnesium</keyword>
<evidence type="ECO:0000256" key="5">
    <source>
        <dbReference type="ARBA" id="ARBA00023002"/>
    </source>
</evidence>
<gene>
    <name evidence="7" type="ORF">FIV42_01945</name>
</gene>
<feature type="binding site" evidence="6">
    <location>
        <position position="422"/>
    </location>
    <ligand>
        <name>Fe cation</name>
        <dbReference type="ChEBI" id="CHEBI:24875"/>
    </ligand>
</feature>
<dbReference type="EMBL" id="CP041186">
    <property type="protein sequence ID" value="QDG49541.1"/>
    <property type="molecule type" value="Genomic_DNA"/>
</dbReference>
<reference evidence="7 8" key="1">
    <citation type="submission" date="2019-06" db="EMBL/GenBank/DDBJ databases">
        <title>Persicimonas caeni gen. nov., sp. nov., a predatory bacterium isolated from solar saltern.</title>
        <authorList>
            <person name="Wang S."/>
        </authorList>
    </citation>
    <scope>NUCLEOTIDE SEQUENCE [LARGE SCALE GENOMIC DNA]</scope>
    <source>
        <strain evidence="7 8">YN101</strain>
    </source>
</reference>
<dbReference type="Gene3D" id="1.10.645.10">
    <property type="entry name" value="Cytochrome-c3 Hydrogenase, chain B"/>
    <property type="match status" value="1"/>
</dbReference>
<keyword evidence="3 6" id="KW-0533">Nickel</keyword>
<dbReference type="SUPFAM" id="SSF56762">
    <property type="entry name" value="HydB/Nqo4-like"/>
    <property type="match status" value="1"/>
</dbReference>
<dbReference type="PROSITE" id="PS00508">
    <property type="entry name" value="NI_HGENASE_L_2"/>
    <property type="match status" value="1"/>
</dbReference>
<evidence type="ECO:0000256" key="6">
    <source>
        <dbReference type="PIRSR" id="PIRSR601501-1"/>
    </source>
</evidence>
<feature type="binding site" evidence="6">
    <location>
        <position position="71"/>
    </location>
    <ligand>
        <name>Ni(2+)</name>
        <dbReference type="ChEBI" id="CHEBI:49786"/>
    </ligand>
</feature>
<proteinExistence type="inferred from homology"/>
<evidence type="ECO:0000313" key="7">
    <source>
        <dbReference type="EMBL" id="QDG49541.1"/>
    </source>
</evidence>
<organism evidence="7 8">
    <name type="scientific">Persicimonas caeni</name>
    <dbReference type="NCBI Taxonomy" id="2292766"/>
    <lineage>
        <taxon>Bacteria</taxon>
        <taxon>Deltaproteobacteria</taxon>
        <taxon>Bradymonadales</taxon>
        <taxon>Bradymonadaceae</taxon>
        <taxon>Persicimonas</taxon>
    </lineage>
</organism>
<feature type="binding site" evidence="6">
    <location>
        <position position="49"/>
    </location>
    <ligand>
        <name>Mg(2+)</name>
        <dbReference type="ChEBI" id="CHEBI:18420"/>
    </ligand>
</feature>
<evidence type="ECO:0000313" key="8">
    <source>
        <dbReference type="Proteomes" id="UP000315995"/>
    </source>
</evidence>
<dbReference type="Proteomes" id="UP000315995">
    <property type="component" value="Chromosome"/>
</dbReference>
<dbReference type="Pfam" id="PF00374">
    <property type="entry name" value="NiFeSe_Hases"/>
    <property type="match status" value="2"/>
</dbReference>
<comment type="cofactor">
    <cofactor evidence="1 6">
        <name>Ni(2+)</name>
        <dbReference type="ChEBI" id="CHEBI:49786"/>
    </cofactor>
</comment>
<protein>
    <submittedName>
        <fullName evidence="7">Ni/Fe hydrogenase subunit alpha</fullName>
    </submittedName>
</protein>
<dbReference type="GO" id="GO:0016151">
    <property type="term" value="F:nickel cation binding"/>
    <property type="evidence" value="ECO:0007669"/>
    <property type="project" value="InterPro"/>
</dbReference>
<evidence type="ECO:0000256" key="3">
    <source>
        <dbReference type="ARBA" id="ARBA00022596"/>
    </source>
</evidence>
<feature type="binding site" evidence="6">
    <location>
        <position position="71"/>
    </location>
    <ligand>
        <name>Fe cation</name>
        <dbReference type="ChEBI" id="CHEBI:24875"/>
    </ligand>
</feature>
<evidence type="ECO:0000256" key="2">
    <source>
        <dbReference type="ARBA" id="ARBA00009292"/>
    </source>
</evidence>
<keyword evidence="5" id="KW-0560">Oxidoreductase</keyword>
<feature type="binding site" evidence="6">
    <location>
        <position position="425"/>
    </location>
    <ligand>
        <name>Mg(2+)</name>
        <dbReference type="ChEBI" id="CHEBI:18420"/>
    </ligand>
</feature>
<comment type="similarity">
    <text evidence="2">Belongs to the [NiFe]/[NiFeSe] hydrogenase large subunit family.</text>
</comment>
<keyword evidence="8" id="KW-1185">Reference proteome</keyword>
<feature type="binding site" evidence="6">
    <location>
        <position position="68"/>
    </location>
    <ligand>
        <name>Ni(2+)</name>
        <dbReference type="ChEBI" id="CHEBI:49786"/>
    </ligand>
</feature>
<accession>A0A5B8XXV5</accession>
<dbReference type="PANTHER" id="PTHR43600">
    <property type="entry name" value="COENZYME F420 HYDROGENASE, SUBUNIT ALPHA"/>
    <property type="match status" value="1"/>
</dbReference>
<dbReference type="RefSeq" id="WP_141196038.1">
    <property type="nucleotide sequence ID" value="NZ_CP041186.1"/>
</dbReference>
<comment type="cofactor">
    <cofactor evidence="6">
        <name>Fe cation</name>
        <dbReference type="ChEBI" id="CHEBI:24875"/>
    </cofactor>
</comment>
<accession>A0A4Y6PMN4</accession>
<sequence length="439" mass="49644">MPKETNNTRTIQVDYLARVEGEGKLYVEMDGDDVGEVRLEIFEPPRFFEALLRGRDYVEAPDITARICGICPIAYQMSAVHAMEDALGVDIEPGIRELRRLIYCGEWIESHTLHIYMLHAPDFLGYAGAVEMAKDHPEVVKRGLALKKAGNELVSTLGGREVHPINVRVGGFYRLPRPKELRQLAETMRQARELAKETLEWAATLDFPDYERDIEFVSLSHPDEYPFNEGRVVSSQGLDISVHDYDDHFEEQHLEHSTALYSVHKGHGSYFVGPMARYNLNRDRLPDWIQQAAADAGLEKVCKNPYKSILVRAVEVLFACDEALRILDAYEAPDNAAPDIELHAAVGYAATEAPRGLLYHRYELADDGTIADARIVPPTSQNQYAIEDDLRGVVERNIAMGSDELQWRCEQTIRNYDPCISCATHFLNLQINRGESRGE</sequence>
<feature type="binding site" evidence="6">
    <location>
        <position position="419"/>
    </location>
    <ligand>
        <name>Ni(2+)</name>
        <dbReference type="ChEBI" id="CHEBI:49786"/>
    </ligand>
</feature>
<dbReference type="InterPro" id="IPR018194">
    <property type="entry name" value="Ni-dep_hyd_lsu_Ni_BS"/>
</dbReference>
<feature type="binding site" evidence="6">
    <location>
        <position position="375"/>
    </location>
    <ligand>
        <name>Mg(2+)</name>
        <dbReference type="ChEBI" id="CHEBI:18420"/>
    </ligand>
</feature>
<dbReference type="AlphaFoldDB" id="A0A4Y6PMN4"/>